<evidence type="ECO:0008006" key="2">
    <source>
        <dbReference type="Google" id="ProtNLM"/>
    </source>
</evidence>
<dbReference type="InterPro" id="IPR011990">
    <property type="entry name" value="TPR-like_helical_dom_sf"/>
</dbReference>
<gene>
    <name evidence="1" type="ORF">CB5_LOCUS12972</name>
</gene>
<dbReference type="EMBL" id="LR862130">
    <property type="protein sequence ID" value="CAD1829761.1"/>
    <property type="molecule type" value="Genomic_DNA"/>
</dbReference>
<dbReference type="AlphaFoldDB" id="A0A6V7PFW0"/>
<proteinExistence type="predicted"/>
<reference evidence="1" key="1">
    <citation type="submission" date="2020-07" db="EMBL/GenBank/DDBJ databases">
        <authorList>
            <person name="Lin J."/>
        </authorList>
    </citation>
    <scope>NUCLEOTIDE SEQUENCE</scope>
</reference>
<protein>
    <recommendedName>
        <fullName evidence="2">Tetratricopeptide repeat protein</fullName>
    </recommendedName>
</protein>
<dbReference type="Gene3D" id="1.25.40.10">
    <property type="entry name" value="Tetratricopeptide repeat domain"/>
    <property type="match status" value="1"/>
</dbReference>
<accession>A0A6V7PFW0</accession>
<dbReference type="PANTHER" id="PTHR47908">
    <property type="match status" value="1"/>
</dbReference>
<organism evidence="1">
    <name type="scientific">Ananas comosus var. bracteatus</name>
    <name type="common">red pineapple</name>
    <dbReference type="NCBI Taxonomy" id="296719"/>
    <lineage>
        <taxon>Eukaryota</taxon>
        <taxon>Viridiplantae</taxon>
        <taxon>Streptophyta</taxon>
        <taxon>Embryophyta</taxon>
        <taxon>Tracheophyta</taxon>
        <taxon>Spermatophyta</taxon>
        <taxon>Magnoliopsida</taxon>
        <taxon>Liliopsida</taxon>
        <taxon>Poales</taxon>
        <taxon>Bromeliaceae</taxon>
        <taxon>Bromelioideae</taxon>
        <taxon>Ananas</taxon>
    </lineage>
</organism>
<dbReference type="PANTHER" id="PTHR47908:SF2">
    <property type="entry name" value="TETRATRICOPEPTIDE REPEAT (TPR)-LIKE SUPERFAMILY PROTEIN"/>
    <property type="match status" value="1"/>
</dbReference>
<name>A0A6V7PFW0_ANACO</name>
<dbReference type="GO" id="GO:0009507">
    <property type="term" value="C:chloroplast"/>
    <property type="evidence" value="ECO:0007669"/>
    <property type="project" value="TreeGrafter"/>
</dbReference>
<sequence length="219" mass="25388">MKICETRRSCCWLKWVSILPCDRRPSWAESCSKWREAGCAESCLKWREADSNCCVKGDVAGSLAEFDRAIELDSRQKAYLWQRGLSLYYLNRFEEGAEQFRLDVAANPNDTEESIWCFLCEAQLYGVGRDPRPIMRDTYLMFRDAGDPEKLVSTFSRGRENEYFYSSLYAGLFYESQNDMDSSKHHILAACKSPYGLRSDDYMASLARVHCQCRNWSLS</sequence>
<evidence type="ECO:0000313" key="1">
    <source>
        <dbReference type="EMBL" id="CAD1829761.1"/>
    </source>
</evidence>
<dbReference type="SUPFAM" id="SSF48452">
    <property type="entry name" value="TPR-like"/>
    <property type="match status" value="1"/>
</dbReference>